<sequence>MFKIKVIGKFSAAHNLKGYRGKCEELHGHNWRVEVIITGR</sequence>
<dbReference type="Gene3D" id="3.30.479.10">
    <property type="entry name" value="6-pyruvoyl tetrahydropterin synthase/QueD"/>
    <property type="match status" value="1"/>
</dbReference>
<feature type="non-terminal residue" evidence="1">
    <location>
        <position position="40"/>
    </location>
</feature>
<dbReference type="PANTHER" id="PTHR12589">
    <property type="entry name" value="PYRUVOYL TETRAHYDROBIOPTERIN SYNTHASE"/>
    <property type="match status" value="1"/>
</dbReference>
<gene>
    <name evidence="1" type="ORF">S01H1_08949</name>
</gene>
<dbReference type="SUPFAM" id="SSF55620">
    <property type="entry name" value="Tetrahydrobiopterin biosynthesis enzymes-like"/>
    <property type="match status" value="1"/>
</dbReference>
<accession>X0SH83</accession>
<organism evidence="1">
    <name type="scientific">marine sediment metagenome</name>
    <dbReference type="NCBI Taxonomy" id="412755"/>
    <lineage>
        <taxon>unclassified sequences</taxon>
        <taxon>metagenomes</taxon>
        <taxon>ecological metagenomes</taxon>
    </lineage>
</organism>
<evidence type="ECO:0008006" key="2">
    <source>
        <dbReference type="Google" id="ProtNLM"/>
    </source>
</evidence>
<evidence type="ECO:0000313" key="1">
    <source>
        <dbReference type="EMBL" id="GAF80374.1"/>
    </source>
</evidence>
<dbReference type="PANTHER" id="PTHR12589:SF8">
    <property type="entry name" value="6-CARBOXY-5,6,7,8-TETRAHYDROPTERIN SYNTHASE"/>
    <property type="match status" value="1"/>
</dbReference>
<reference evidence="1" key="1">
    <citation type="journal article" date="2014" name="Front. Microbiol.">
        <title>High frequency of phylogenetically diverse reductive dehalogenase-homologous genes in deep subseafloor sedimentary metagenomes.</title>
        <authorList>
            <person name="Kawai M."/>
            <person name="Futagami T."/>
            <person name="Toyoda A."/>
            <person name="Takaki Y."/>
            <person name="Nishi S."/>
            <person name="Hori S."/>
            <person name="Arai W."/>
            <person name="Tsubouchi T."/>
            <person name="Morono Y."/>
            <person name="Uchiyama I."/>
            <person name="Ito T."/>
            <person name="Fujiyama A."/>
            <person name="Inagaki F."/>
            <person name="Takami H."/>
        </authorList>
    </citation>
    <scope>NUCLEOTIDE SEQUENCE</scope>
    <source>
        <strain evidence="1">Expedition CK06-06</strain>
    </source>
</reference>
<dbReference type="InterPro" id="IPR038418">
    <property type="entry name" value="6-PTP_synth/QueD_sf"/>
</dbReference>
<dbReference type="InterPro" id="IPR007115">
    <property type="entry name" value="6-PTP_synth/QueD"/>
</dbReference>
<dbReference type="AlphaFoldDB" id="X0SH83"/>
<comment type="caution">
    <text evidence="1">The sequence shown here is derived from an EMBL/GenBank/DDBJ whole genome shotgun (WGS) entry which is preliminary data.</text>
</comment>
<name>X0SH83_9ZZZZ</name>
<proteinExistence type="predicted"/>
<protein>
    <recommendedName>
        <fullName evidence="2">6-pyruvoyl tetrahydropterin synthase</fullName>
    </recommendedName>
</protein>
<dbReference type="EMBL" id="BARS01004577">
    <property type="protein sequence ID" value="GAF80374.1"/>
    <property type="molecule type" value="Genomic_DNA"/>
</dbReference>
<dbReference type="Pfam" id="PF01242">
    <property type="entry name" value="PTPS"/>
    <property type="match status" value="1"/>
</dbReference>